<keyword evidence="6" id="KW-1185">Reference proteome</keyword>
<dbReference type="Proteomes" id="UP000182977">
    <property type="component" value="Chromosome I"/>
</dbReference>
<keyword evidence="2" id="KW-0238">DNA-binding</keyword>
<evidence type="ECO:0000256" key="2">
    <source>
        <dbReference type="ARBA" id="ARBA00023125"/>
    </source>
</evidence>
<dbReference type="Pfam" id="PF00392">
    <property type="entry name" value="GntR"/>
    <property type="match status" value="1"/>
</dbReference>
<sequence length="82" mass="9335">MIDRDAPGYHYQQVADLLRDRMLVGNLSKKRRLPSQPALAREYRTSVDTVRRAVAVLREEGIVTVVHGRGMFGPEVEDRGEE</sequence>
<dbReference type="InterPro" id="IPR036390">
    <property type="entry name" value="WH_DNA-bd_sf"/>
</dbReference>
<evidence type="ECO:0000313" key="6">
    <source>
        <dbReference type="Proteomes" id="UP000182977"/>
    </source>
</evidence>
<evidence type="ECO:0000313" key="5">
    <source>
        <dbReference type="EMBL" id="SDU77094.1"/>
    </source>
</evidence>
<dbReference type="CDD" id="cd07377">
    <property type="entry name" value="WHTH_GntR"/>
    <property type="match status" value="1"/>
</dbReference>
<dbReference type="SMART" id="SM00345">
    <property type="entry name" value="HTH_GNTR"/>
    <property type="match status" value="1"/>
</dbReference>
<dbReference type="InterPro" id="IPR036388">
    <property type="entry name" value="WH-like_DNA-bd_sf"/>
</dbReference>
<dbReference type="GO" id="GO:0003677">
    <property type="term" value="F:DNA binding"/>
    <property type="evidence" value="ECO:0007669"/>
    <property type="project" value="UniProtKB-KW"/>
</dbReference>
<dbReference type="STRING" id="419479.SAMN04488563_5417"/>
<reference evidence="6" key="1">
    <citation type="submission" date="2016-10" db="EMBL/GenBank/DDBJ databases">
        <authorList>
            <person name="Varghese N."/>
            <person name="Submissions S."/>
        </authorList>
    </citation>
    <scope>NUCLEOTIDE SEQUENCE [LARGE SCALE GENOMIC DNA]</scope>
    <source>
        <strain evidence="6">DSM 45079</strain>
    </source>
</reference>
<keyword evidence="1" id="KW-0805">Transcription regulation</keyword>
<dbReference type="RefSeq" id="WP_046771869.1">
    <property type="nucleotide sequence ID" value="NZ_LBMC01000052.1"/>
</dbReference>
<feature type="domain" description="HTH gntR-type" evidence="4">
    <location>
        <begin position="8"/>
        <end position="76"/>
    </location>
</feature>
<dbReference type="GO" id="GO:0003700">
    <property type="term" value="F:DNA-binding transcription factor activity"/>
    <property type="evidence" value="ECO:0007669"/>
    <property type="project" value="InterPro"/>
</dbReference>
<dbReference type="SUPFAM" id="SSF46785">
    <property type="entry name" value="Winged helix' DNA-binding domain"/>
    <property type="match status" value="1"/>
</dbReference>
<dbReference type="GO" id="GO:0045892">
    <property type="term" value="P:negative regulation of DNA-templated transcription"/>
    <property type="evidence" value="ECO:0007669"/>
    <property type="project" value="TreeGrafter"/>
</dbReference>
<dbReference type="AlphaFoldDB" id="A0A1H2L8D3"/>
<dbReference type="PANTHER" id="PTHR44846:SF17">
    <property type="entry name" value="GNTR-FAMILY TRANSCRIPTIONAL REGULATOR"/>
    <property type="match status" value="1"/>
</dbReference>
<dbReference type="InterPro" id="IPR050679">
    <property type="entry name" value="Bact_HTH_transcr_reg"/>
</dbReference>
<dbReference type="OrthoDB" id="4338617at2"/>
<dbReference type="EMBL" id="LT629791">
    <property type="protein sequence ID" value="SDU77094.1"/>
    <property type="molecule type" value="Genomic_DNA"/>
</dbReference>
<accession>A0A1H2L8D3</accession>
<evidence type="ECO:0000256" key="3">
    <source>
        <dbReference type="ARBA" id="ARBA00023163"/>
    </source>
</evidence>
<gene>
    <name evidence="5" type="ORF">SAMN04488563_5417</name>
</gene>
<dbReference type="Gene3D" id="1.10.10.10">
    <property type="entry name" value="Winged helix-like DNA-binding domain superfamily/Winged helix DNA-binding domain"/>
    <property type="match status" value="1"/>
</dbReference>
<name>A0A1H2L8D3_9ACTN</name>
<organism evidence="5 6">
    <name type="scientific">Jiangella alkaliphila</name>
    <dbReference type="NCBI Taxonomy" id="419479"/>
    <lineage>
        <taxon>Bacteria</taxon>
        <taxon>Bacillati</taxon>
        <taxon>Actinomycetota</taxon>
        <taxon>Actinomycetes</taxon>
        <taxon>Jiangellales</taxon>
        <taxon>Jiangellaceae</taxon>
        <taxon>Jiangella</taxon>
    </lineage>
</organism>
<dbReference type="PANTHER" id="PTHR44846">
    <property type="entry name" value="MANNOSYL-D-GLYCERATE TRANSPORT/METABOLISM SYSTEM REPRESSOR MNGR-RELATED"/>
    <property type="match status" value="1"/>
</dbReference>
<evidence type="ECO:0000256" key="1">
    <source>
        <dbReference type="ARBA" id="ARBA00023015"/>
    </source>
</evidence>
<protein>
    <submittedName>
        <fullName evidence="5">Regulatory protein, gntR family</fullName>
    </submittedName>
</protein>
<evidence type="ECO:0000259" key="4">
    <source>
        <dbReference type="PROSITE" id="PS50949"/>
    </source>
</evidence>
<keyword evidence="3" id="KW-0804">Transcription</keyword>
<proteinExistence type="predicted"/>
<dbReference type="InterPro" id="IPR000524">
    <property type="entry name" value="Tscrpt_reg_HTH_GntR"/>
</dbReference>
<dbReference type="PROSITE" id="PS50949">
    <property type="entry name" value="HTH_GNTR"/>
    <property type="match status" value="1"/>
</dbReference>